<keyword evidence="3" id="KW-0560">Oxidoreductase</keyword>
<evidence type="ECO:0000256" key="4">
    <source>
        <dbReference type="RuleBase" id="RU000363"/>
    </source>
</evidence>
<dbReference type="Gene3D" id="3.40.50.720">
    <property type="entry name" value="NAD(P)-binding Rossmann-like Domain"/>
    <property type="match status" value="1"/>
</dbReference>
<evidence type="ECO:0000256" key="3">
    <source>
        <dbReference type="ARBA" id="ARBA00023002"/>
    </source>
</evidence>
<dbReference type="EMBL" id="JALHAT010000014">
    <property type="protein sequence ID" value="MCJ1961004.1"/>
    <property type="molecule type" value="Genomic_DNA"/>
</dbReference>
<feature type="region of interest" description="Disordered" evidence="5">
    <location>
        <begin position="279"/>
        <end position="303"/>
    </location>
</feature>
<protein>
    <submittedName>
        <fullName evidence="6">SDR family NAD(P)-dependent oxidoreductase</fullName>
    </submittedName>
</protein>
<comment type="similarity">
    <text evidence="1 4">Belongs to the short-chain dehydrogenases/reductases (SDR) family.</text>
</comment>
<proteinExistence type="inferred from homology"/>
<dbReference type="PANTHER" id="PTHR43391:SF14">
    <property type="entry name" value="DEHYDROGENASE_REDUCTASE SDR FAMILY PROTEIN 7-LIKE"/>
    <property type="match status" value="1"/>
</dbReference>
<evidence type="ECO:0000256" key="5">
    <source>
        <dbReference type="SAM" id="MobiDB-lite"/>
    </source>
</evidence>
<dbReference type="CDD" id="cd05233">
    <property type="entry name" value="SDR_c"/>
    <property type="match status" value="1"/>
</dbReference>
<name>A0ABT0ACW3_9SPHN</name>
<dbReference type="InterPro" id="IPR036291">
    <property type="entry name" value="NAD(P)-bd_dom_sf"/>
</dbReference>
<dbReference type="InterPro" id="IPR020904">
    <property type="entry name" value="Sc_DH/Rdtase_CS"/>
</dbReference>
<evidence type="ECO:0000313" key="6">
    <source>
        <dbReference type="EMBL" id="MCJ1961004.1"/>
    </source>
</evidence>
<dbReference type="InterPro" id="IPR002347">
    <property type="entry name" value="SDR_fam"/>
</dbReference>
<dbReference type="PRINTS" id="PR00081">
    <property type="entry name" value="GDHRDH"/>
</dbReference>
<keyword evidence="2" id="KW-0521">NADP</keyword>
<dbReference type="PANTHER" id="PTHR43391">
    <property type="entry name" value="RETINOL DEHYDROGENASE-RELATED"/>
    <property type="match status" value="1"/>
</dbReference>
<organism evidence="6 7">
    <name type="scientific">Novosphingobium mangrovi</name>
    <name type="common">ex Hu et al. 2023</name>
    <dbReference type="NCBI Taxonomy" id="2930094"/>
    <lineage>
        <taxon>Bacteria</taxon>
        <taxon>Pseudomonadati</taxon>
        <taxon>Pseudomonadota</taxon>
        <taxon>Alphaproteobacteria</taxon>
        <taxon>Sphingomonadales</taxon>
        <taxon>Sphingomonadaceae</taxon>
        <taxon>Novosphingobium</taxon>
    </lineage>
</organism>
<accession>A0ABT0ACW3</accession>
<dbReference type="Pfam" id="PF00106">
    <property type="entry name" value="adh_short"/>
    <property type="match status" value="1"/>
</dbReference>
<evidence type="ECO:0000256" key="1">
    <source>
        <dbReference type="ARBA" id="ARBA00006484"/>
    </source>
</evidence>
<dbReference type="Proteomes" id="UP001162802">
    <property type="component" value="Unassembled WGS sequence"/>
</dbReference>
<reference evidence="6" key="1">
    <citation type="submission" date="2022-03" db="EMBL/GenBank/DDBJ databases">
        <title>Identification of a novel bacterium isolated from mangrove sediments.</title>
        <authorList>
            <person name="Pan X."/>
        </authorList>
    </citation>
    <scope>NUCLEOTIDE SEQUENCE</scope>
    <source>
        <strain evidence="6">B2637</strain>
    </source>
</reference>
<dbReference type="RefSeq" id="WP_243799673.1">
    <property type="nucleotide sequence ID" value="NZ_JALHAT010000014.1"/>
</dbReference>
<evidence type="ECO:0000313" key="7">
    <source>
        <dbReference type="Proteomes" id="UP001162802"/>
    </source>
</evidence>
<dbReference type="PROSITE" id="PS00061">
    <property type="entry name" value="ADH_SHORT"/>
    <property type="match status" value="1"/>
</dbReference>
<sequence>MTQVMGRTAFITGGGSGVALGQAKVFAKAGCKVAIADIRQDHLDEAMAWFEAENAKGANYEVMAVKLDITDREAYAKVADEVEAKLGPVELLFNTAGVSHFGAIQDATYDDWDWQIDVNLRGVINGVRTFVPRMIERGNGGHVVNTASMSAFVALKGTGIYCTTKMAVRGLTETLALDLEEHGIGVSLLCPGAVNTNIHEALLTRPKHLADTGYYQAGPEMFAHLKNVIECGMEPETLANHVLKAVEENQLYVLAYPEFRKPLEDIHARVMAALAKPEDDPDYDRRVAHGVPGGEAKEEEKTA</sequence>
<evidence type="ECO:0000256" key="2">
    <source>
        <dbReference type="ARBA" id="ARBA00022857"/>
    </source>
</evidence>
<dbReference type="PRINTS" id="PR00080">
    <property type="entry name" value="SDRFAMILY"/>
</dbReference>
<keyword evidence="7" id="KW-1185">Reference proteome</keyword>
<comment type="caution">
    <text evidence="6">The sequence shown here is derived from an EMBL/GenBank/DDBJ whole genome shotgun (WGS) entry which is preliminary data.</text>
</comment>
<gene>
    <name evidence="6" type="ORF">MTR65_09960</name>
</gene>
<dbReference type="SUPFAM" id="SSF51735">
    <property type="entry name" value="NAD(P)-binding Rossmann-fold domains"/>
    <property type="match status" value="1"/>
</dbReference>